<keyword evidence="4" id="KW-0325">Glycoprotein</keyword>
<evidence type="ECO:0000256" key="4">
    <source>
        <dbReference type="ARBA" id="ARBA00023180"/>
    </source>
</evidence>
<dbReference type="Proteomes" id="UP000075809">
    <property type="component" value="Unassembled WGS sequence"/>
</dbReference>
<evidence type="ECO:0000256" key="3">
    <source>
        <dbReference type="ARBA" id="ARBA00023157"/>
    </source>
</evidence>
<comment type="subunit">
    <text evidence="1">Homodimer; disulfide-linked.</text>
</comment>
<protein>
    <recommendedName>
        <fullName evidence="6">Spaetzle domain-containing protein</fullName>
    </recommendedName>
</protein>
<dbReference type="PANTHER" id="PTHR23199:SF5">
    <property type="entry name" value="PROTEIN SPAETZLE 4"/>
    <property type="match status" value="1"/>
</dbReference>
<evidence type="ECO:0000259" key="6">
    <source>
        <dbReference type="Pfam" id="PF16077"/>
    </source>
</evidence>
<dbReference type="PANTHER" id="PTHR23199">
    <property type="entry name" value="NEUROTROPHIN 1-RELATED"/>
    <property type="match status" value="1"/>
</dbReference>
<dbReference type="GO" id="GO:0045087">
    <property type="term" value="P:innate immune response"/>
    <property type="evidence" value="ECO:0007669"/>
    <property type="project" value="TreeGrafter"/>
</dbReference>
<dbReference type="EMBL" id="KQ983115">
    <property type="protein sequence ID" value="KYQ47281.1"/>
    <property type="molecule type" value="Genomic_DNA"/>
</dbReference>
<feature type="signal peptide" evidence="5">
    <location>
        <begin position="1"/>
        <end position="19"/>
    </location>
</feature>
<name>A0A151WHG9_9HYME</name>
<dbReference type="FunFam" id="2.10.90.10:FF:000018">
    <property type="entry name" value="Spatzle 4"/>
    <property type="match status" value="1"/>
</dbReference>
<dbReference type="STRING" id="64791.A0A151WHG9"/>
<dbReference type="InterPro" id="IPR029034">
    <property type="entry name" value="Cystine-knot_cytokine"/>
</dbReference>
<dbReference type="KEGG" id="mzt:108729994"/>
<accession>A0A151WHG9</accession>
<dbReference type="Gene3D" id="2.10.90.10">
    <property type="entry name" value="Cystine-knot cytokines"/>
    <property type="match status" value="1"/>
</dbReference>
<dbReference type="InterPro" id="IPR052444">
    <property type="entry name" value="Spz/Toll_ligand-like"/>
</dbReference>
<keyword evidence="8" id="KW-1185">Reference proteome</keyword>
<dbReference type="GO" id="GO:0008083">
    <property type="term" value="F:growth factor activity"/>
    <property type="evidence" value="ECO:0007669"/>
    <property type="project" value="TreeGrafter"/>
</dbReference>
<dbReference type="InterPro" id="IPR032104">
    <property type="entry name" value="Spaetzle"/>
</dbReference>
<gene>
    <name evidence="7" type="ORF">ALC60_13681</name>
</gene>
<organism evidence="7 8">
    <name type="scientific">Mycetomoellerius zeteki</name>
    <dbReference type="NCBI Taxonomy" id="64791"/>
    <lineage>
        <taxon>Eukaryota</taxon>
        <taxon>Metazoa</taxon>
        <taxon>Ecdysozoa</taxon>
        <taxon>Arthropoda</taxon>
        <taxon>Hexapoda</taxon>
        <taxon>Insecta</taxon>
        <taxon>Pterygota</taxon>
        <taxon>Neoptera</taxon>
        <taxon>Endopterygota</taxon>
        <taxon>Hymenoptera</taxon>
        <taxon>Apocrita</taxon>
        <taxon>Aculeata</taxon>
        <taxon>Formicoidea</taxon>
        <taxon>Formicidae</taxon>
        <taxon>Myrmicinae</taxon>
        <taxon>Mycetomoellerius</taxon>
    </lineage>
</organism>
<evidence type="ECO:0000256" key="5">
    <source>
        <dbReference type="SAM" id="SignalP"/>
    </source>
</evidence>
<dbReference type="GO" id="GO:0021556">
    <property type="term" value="P:central nervous system formation"/>
    <property type="evidence" value="ECO:0007669"/>
    <property type="project" value="TreeGrafter"/>
</dbReference>
<evidence type="ECO:0000313" key="7">
    <source>
        <dbReference type="EMBL" id="KYQ47281.1"/>
    </source>
</evidence>
<reference evidence="7 8" key="1">
    <citation type="submission" date="2015-09" db="EMBL/GenBank/DDBJ databases">
        <title>Trachymyrmex zeteki WGS genome.</title>
        <authorList>
            <person name="Nygaard S."/>
            <person name="Hu H."/>
            <person name="Boomsma J."/>
            <person name="Zhang G."/>
        </authorList>
    </citation>
    <scope>NUCLEOTIDE SEQUENCE [LARGE SCALE GENOMIC DNA]</scope>
    <source>
        <strain evidence="7">Tzet28-1</strain>
        <tissue evidence="7">Whole body</tissue>
    </source>
</reference>
<sequence length="532" mass="61101">MKAIVPFVLQVIALQLTRCQCGGGGGGGPSTFGYDASSACSKPYSRTKRSHHEDLPCDFRRQNWCTIAGSSYPWHAVRQFVQQNQGLMRRMYGDENYINILRAEFEKNDIELKYDEYNHHFTDDLRQFEYDNDYEFIDDDRPKANEGEYEGRSLNDPIVKQMTKFSKLSEYTRPHFRPTERTTSSTIPNTITTSTTLSSTSTSAATFVTHASITPSFTAATVTSTEDIKTETSIVSTSPKFSNITTKVTDSNLVVNSTTTTASPSITVVQIVKEQNFSINEILGQNDRTNEDLEAPEIEAYLEKMITEENTTHTMQPIETTTGVPMELLVKEEENEEDKEETLNDATKTTIHEELITAASYEQQQLFRPRPEYRPSGVVEASTNTGGQLYQDVAEKDQKEQPVLKFIGTNACPVKEEVVAPYWANNTRGEILALLNLYPFEQYVHWEKCTYENKQMHCRDGCRCEQQYRLHRLLAYDPNNECRGIFSDWFKFPSCCICRCYDLPFEFRVASRSPRRYKRRIKVQLPKRNRYP</sequence>
<dbReference type="GO" id="GO:0005121">
    <property type="term" value="F:Toll binding"/>
    <property type="evidence" value="ECO:0007669"/>
    <property type="project" value="TreeGrafter"/>
</dbReference>
<dbReference type="Pfam" id="PF16077">
    <property type="entry name" value="Spaetzle"/>
    <property type="match status" value="1"/>
</dbReference>
<keyword evidence="2 5" id="KW-0732">Signal</keyword>
<dbReference type="OrthoDB" id="6594799at2759"/>
<keyword evidence="3" id="KW-1015">Disulfide bond</keyword>
<dbReference type="SUPFAM" id="SSF57501">
    <property type="entry name" value="Cystine-knot cytokines"/>
    <property type="match status" value="1"/>
</dbReference>
<dbReference type="GO" id="GO:0005615">
    <property type="term" value="C:extracellular space"/>
    <property type="evidence" value="ECO:0007669"/>
    <property type="project" value="UniProtKB-ARBA"/>
</dbReference>
<evidence type="ECO:0000313" key="8">
    <source>
        <dbReference type="Proteomes" id="UP000075809"/>
    </source>
</evidence>
<evidence type="ECO:0000256" key="2">
    <source>
        <dbReference type="ARBA" id="ARBA00022729"/>
    </source>
</evidence>
<feature type="chain" id="PRO_5007591214" description="Spaetzle domain-containing protein" evidence="5">
    <location>
        <begin position="20"/>
        <end position="532"/>
    </location>
</feature>
<dbReference type="AlphaFoldDB" id="A0A151WHG9"/>
<evidence type="ECO:0000256" key="1">
    <source>
        <dbReference type="ARBA" id="ARBA00011748"/>
    </source>
</evidence>
<proteinExistence type="predicted"/>
<feature type="domain" description="Spaetzle" evidence="6">
    <location>
        <begin position="410"/>
        <end position="500"/>
    </location>
</feature>